<comment type="caution">
    <text evidence="2">The sequence shown here is derived from an EMBL/GenBank/DDBJ whole genome shotgun (WGS) entry which is preliminary data.</text>
</comment>
<feature type="chain" id="PRO_5038056345" evidence="1">
    <location>
        <begin position="26"/>
        <end position="63"/>
    </location>
</feature>
<name>A0A918RDH5_9FLAO</name>
<dbReference type="EMBL" id="BMWZ01000020">
    <property type="protein sequence ID" value="GGZ94798.1"/>
    <property type="molecule type" value="Genomic_DNA"/>
</dbReference>
<evidence type="ECO:0000256" key="1">
    <source>
        <dbReference type="SAM" id="SignalP"/>
    </source>
</evidence>
<feature type="signal peptide" evidence="1">
    <location>
        <begin position="1"/>
        <end position="25"/>
    </location>
</feature>
<dbReference type="RefSeq" id="WP_189362861.1">
    <property type="nucleotide sequence ID" value="NZ_BMWZ01000020.1"/>
</dbReference>
<gene>
    <name evidence="2" type="ORF">GCM10007028_36240</name>
</gene>
<sequence>MFLNKNKLLLTLFIGILTVSLSAHTEDVETVIFSRIRELSNEQLNNSGAAKLNFITEKKEAKK</sequence>
<accession>A0A918RDH5</accession>
<dbReference type="AlphaFoldDB" id="A0A918RDH5"/>
<reference evidence="2" key="1">
    <citation type="journal article" date="2014" name="Int. J. Syst. Evol. Microbiol.">
        <title>Complete genome sequence of Corynebacterium casei LMG S-19264T (=DSM 44701T), isolated from a smear-ripened cheese.</title>
        <authorList>
            <consortium name="US DOE Joint Genome Institute (JGI-PGF)"/>
            <person name="Walter F."/>
            <person name="Albersmeier A."/>
            <person name="Kalinowski J."/>
            <person name="Ruckert C."/>
        </authorList>
    </citation>
    <scope>NUCLEOTIDE SEQUENCE</scope>
    <source>
        <strain evidence="2">KCTC 12710</strain>
    </source>
</reference>
<reference evidence="2" key="2">
    <citation type="submission" date="2020-09" db="EMBL/GenBank/DDBJ databases">
        <authorList>
            <person name="Sun Q."/>
            <person name="Kim S."/>
        </authorList>
    </citation>
    <scope>NUCLEOTIDE SEQUENCE</scope>
    <source>
        <strain evidence="2">KCTC 12710</strain>
    </source>
</reference>
<evidence type="ECO:0000313" key="3">
    <source>
        <dbReference type="Proteomes" id="UP000636004"/>
    </source>
</evidence>
<evidence type="ECO:0000313" key="2">
    <source>
        <dbReference type="EMBL" id="GGZ94798.1"/>
    </source>
</evidence>
<organism evidence="2 3">
    <name type="scientific">Algibacter mikhailovii</name>
    <dbReference type="NCBI Taxonomy" id="425498"/>
    <lineage>
        <taxon>Bacteria</taxon>
        <taxon>Pseudomonadati</taxon>
        <taxon>Bacteroidota</taxon>
        <taxon>Flavobacteriia</taxon>
        <taxon>Flavobacteriales</taxon>
        <taxon>Flavobacteriaceae</taxon>
        <taxon>Algibacter</taxon>
    </lineage>
</organism>
<keyword evidence="1" id="KW-0732">Signal</keyword>
<proteinExistence type="predicted"/>
<keyword evidence="3" id="KW-1185">Reference proteome</keyword>
<protein>
    <submittedName>
        <fullName evidence="2">Uncharacterized protein</fullName>
    </submittedName>
</protein>
<dbReference type="Proteomes" id="UP000636004">
    <property type="component" value="Unassembled WGS sequence"/>
</dbReference>